<dbReference type="Gene3D" id="3.40.50.1110">
    <property type="entry name" value="SGNH hydrolase"/>
    <property type="match status" value="1"/>
</dbReference>
<name>A0ABP0JME4_9DINO</name>
<reference evidence="1 2" key="1">
    <citation type="submission" date="2024-02" db="EMBL/GenBank/DDBJ databases">
        <authorList>
            <person name="Chen Y."/>
            <person name="Shah S."/>
            <person name="Dougan E. K."/>
            <person name="Thang M."/>
            <person name="Chan C."/>
        </authorList>
    </citation>
    <scope>NUCLEOTIDE SEQUENCE [LARGE SCALE GENOMIC DNA]</scope>
</reference>
<dbReference type="InterPro" id="IPR036514">
    <property type="entry name" value="SGNH_hydro_sf"/>
</dbReference>
<protein>
    <recommendedName>
        <fullName evidence="3">SGNH hydrolase-type esterase domain-containing protein</fullName>
    </recommendedName>
</protein>
<sequence length="298" mass="33790">MFRAARWGALVVGALCAFEVWHFFHGCIFYGCREHLGEAQRTTSFSAEEALRCLTRLEVPHFFAFGDSWTRGVFFDLVSLLNGTEHLIHPGHFANFSTDCTVLQRRPPTNRSKCAGFDYLVTHKGEVQPFTAIAGKLRFTYRLKTFTSDETFDAAALDEAFDSRPPGLVLLNCGLWDMQYPPGGSPPEGLEQFERHLSHFLDDLYNRLGPHQNTRVFWLTLPALASEKLPAWKRPFLSAPMAQRYNAVAEPLLRERGIEILDTFSKSAKHPEETEDGVHFPKISKQIAQDLLRALCQS</sequence>
<keyword evidence="2" id="KW-1185">Reference proteome</keyword>
<evidence type="ECO:0008006" key="3">
    <source>
        <dbReference type="Google" id="ProtNLM"/>
    </source>
</evidence>
<dbReference type="SUPFAM" id="SSF52266">
    <property type="entry name" value="SGNH hydrolase"/>
    <property type="match status" value="1"/>
</dbReference>
<comment type="caution">
    <text evidence="1">The sequence shown here is derived from an EMBL/GenBank/DDBJ whole genome shotgun (WGS) entry which is preliminary data.</text>
</comment>
<dbReference type="PROSITE" id="PS51257">
    <property type="entry name" value="PROKAR_LIPOPROTEIN"/>
    <property type="match status" value="1"/>
</dbReference>
<accession>A0ABP0JME4</accession>
<evidence type="ECO:0000313" key="1">
    <source>
        <dbReference type="EMBL" id="CAK9015612.1"/>
    </source>
</evidence>
<gene>
    <name evidence="1" type="ORF">SCF082_LOCUS12834</name>
</gene>
<dbReference type="Proteomes" id="UP001642464">
    <property type="component" value="Unassembled WGS sequence"/>
</dbReference>
<organism evidence="1 2">
    <name type="scientific">Durusdinium trenchii</name>
    <dbReference type="NCBI Taxonomy" id="1381693"/>
    <lineage>
        <taxon>Eukaryota</taxon>
        <taxon>Sar</taxon>
        <taxon>Alveolata</taxon>
        <taxon>Dinophyceae</taxon>
        <taxon>Suessiales</taxon>
        <taxon>Symbiodiniaceae</taxon>
        <taxon>Durusdinium</taxon>
    </lineage>
</organism>
<dbReference type="EMBL" id="CAXAMM010007869">
    <property type="protein sequence ID" value="CAK9015612.1"/>
    <property type="molecule type" value="Genomic_DNA"/>
</dbReference>
<proteinExistence type="predicted"/>
<evidence type="ECO:0000313" key="2">
    <source>
        <dbReference type="Proteomes" id="UP001642464"/>
    </source>
</evidence>